<accession>A0A6H0KL65</accession>
<protein>
    <submittedName>
        <fullName evidence="1">SRPBCC family protein</fullName>
    </submittedName>
</protein>
<dbReference type="AlphaFoldDB" id="A0A6H0KL65"/>
<dbReference type="Gene3D" id="3.30.530.20">
    <property type="match status" value="1"/>
</dbReference>
<reference evidence="1 2" key="1">
    <citation type="submission" date="2020-03" db="EMBL/GenBank/DDBJ databases">
        <title>Genomic analysis of Bacteroides faecium CBA7301.</title>
        <authorList>
            <person name="Kim J."/>
            <person name="Roh S.W."/>
        </authorList>
    </citation>
    <scope>NUCLEOTIDE SEQUENCE [LARGE SCALE GENOMIC DNA]</scope>
    <source>
        <strain evidence="1 2">CBA7301</strain>
    </source>
</reference>
<sequence>MSNFESSVKVIPYSQERVYNKLSDLSNLEAIKDRLPQDKVQDLSFDSDTLSFSVSPIGQLTLQIVEREPSKCIKLATTNSPVPFNMWIQLVATGEEECKVKVTIGMDINPFMKAMVQKPLQEGLEKMVEMLAVINY</sequence>
<dbReference type="Proteomes" id="UP000501780">
    <property type="component" value="Chromosome"/>
</dbReference>
<dbReference type="SUPFAM" id="SSF55961">
    <property type="entry name" value="Bet v1-like"/>
    <property type="match status" value="1"/>
</dbReference>
<evidence type="ECO:0000313" key="1">
    <source>
        <dbReference type="EMBL" id="QIU94122.1"/>
    </source>
</evidence>
<proteinExistence type="predicted"/>
<name>A0A6H0KL65_9BACE</name>
<gene>
    <name evidence="1" type="ORF">BacF7301_08150</name>
</gene>
<keyword evidence="2" id="KW-1185">Reference proteome</keyword>
<dbReference type="InterPro" id="IPR023393">
    <property type="entry name" value="START-like_dom_sf"/>
</dbReference>
<dbReference type="RefSeq" id="WP_167961833.1">
    <property type="nucleotide sequence ID" value="NZ_CP050831.1"/>
</dbReference>
<evidence type="ECO:0000313" key="2">
    <source>
        <dbReference type="Proteomes" id="UP000501780"/>
    </source>
</evidence>
<organism evidence="1 2">
    <name type="scientific">Bacteroides faecium</name>
    <dbReference type="NCBI Taxonomy" id="2715212"/>
    <lineage>
        <taxon>Bacteria</taxon>
        <taxon>Pseudomonadati</taxon>
        <taxon>Bacteroidota</taxon>
        <taxon>Bacteroidia</taxon>
        <taxon>Bacteroidales</taxon>
        <taxon>Bacteroidaceae</taxon>
        <taxon>Bacteroides</taxon>
    </lineage>
</organism>
<dbReference type="KEGG" id="bfc:BacF7301_08150"/>
<dbReference type="EMBL" id="CP050831">
    <property type="protein sequence ID" value="QIU94122.1"/>
    <property type="molecule type" value="Genomic_DNA"/>
</dbReference>